<evidence type="ECO:0000256" key="1">
    <source>
        <dbReference type="ARBA" id="ARBA00011073"/>
    </source>
</evidence>
<feature type="domain" description="C5a peptidase/Subtilisin-like protease SBT2-like Fn3-like" evidence="10">
    <location>
        <begin position="649"/>
        <end position="770"/>
    </location>
</feature>
<comment type="similarity">
    <text evidence="1 6">Belongs to the peptidase S8 family.</text>
</comment>
<dbReference type="Pfam" id="PF06280">
    <property type="entry name" value="fn3_5"/>
    <property type="match status" value="1"/>
</dbReference>
<feature type="active site" description="Charge relay system" evidence="6">
    <location>
        <position position="240"/>
    </location>
</feature>
<proteinExistence type="inferred from homology"/>
<dbReference type="PROSITE" id="PS00138">
    <property type="entry name" value="SUBTILASE_SER"/>
    <property type="match status" value="1"/>
</dbReference>
<evidence type="ECO:0000259" key="9">
    <source>
        <dbReference type="Pfam" id="PF00082"/>
    </source>
</evidence>
<evidence type="ECO:0000313" key="12">
    <source>
        <dbReference type="Proteomes" id="UP001595075"/>
    </source>
</evidence>
<evidence type="ECO:0000256" key="4">
    <source>
        <dbReference type="ARBA" id="ARBA00022801"/>
    </source>
</evidence>
<evidence type="ECO:0000313" key="11">
    <source>
        <dbReference type="EMBL" id="KAL2068501.1"/>
    </source>
</evidence>
<dbReference type="Proteomes" id="UP001595075">
    <property type="component" value="Unassembled WGS sequence"/>
</dbReference>
<dbReference type="InterPro" id="IPR012677">
    <property type="entry name" value="Nucleotide-bd_a/b_plait_sf"/>
</dbReference>
<keyword evidence="4 6" id="KW-0378">Hydrolase</keyword>
<dbReference type="PANTHER" id="PTHR43806:SF66">
    <property type="entry name" value="SERIN ENDOPEPTIDASE"/>
    <property type="match status" value="1"/>
</dbReference>
<organism evidence="11 12">
    <name type="scientific">Oculimacula yallundae</name>
    <dbReference type="NCBI Taxonomy" id="86028"/>
    <lineage>
        <taxon>Eukaryota</taxon>
        <taxon>Fungi</taxon>
        <taxon>Dikarya</taxon>
        <taxon>Ascomycota</taxon>
        <taxon>Pezizomycotina</taxon>
        <taxon>Leotiomycetes</taxon>
        <taxon>Helotiales</taxon>
        <taxon>Ploettnerulaceae</taxon>
        <taxon>Oculimacula</taxon>
    </lineage>
</organism>
<dbReference type="InterPro" id="IPR035979">
    <property type="entry name" value="RBD_domain_sf"/>
</dbReference>
<feature type="region of interest" description="Disordered" evidence="7">
    <location>
        <begin position="935"/>
        <end position="960"/>
    </location>
</feature>
<feature type="domain" description="Peptidase S8/S53" evidence="9">
    <location>
        <begin position="174"/>
        <end position="603"/>
    </location>
</feature>
<feature type="compositionally biased region" description="Polar residues" evidence="7">
    <location>
        <begin position="941"/>
        <end position="960"/>
    </location>
</feature>
<keyword evidence="5 6" id="KW-0720">Serine protease</keyword>
<keyword evidence="3 8" id="KW-0732">Signal</keyword>
<dbReference type="InterPro" id="IPR036852">
    <property type="entry name" value="Peptidase_S8/S53_dom_sf"/>
</dbReference>
<evidence type="ECO:0000259" key="10">
    <source>
        <dbReference type="Pfam" id="PF06280"/>
    </source>
</evidence>
<sequence length="1196" mass="129438">MRLTISLLLVLLRFSIPVVAASGKAKYNLGFIFEYEDWAQQDNEGLLSDVKSTLTSISTIDEVVVNRRIEFASSIFRGLSANISGVGSDITPDFIKNTLQGLAAVKVVTPIEVAYLRTQTGRRNNVMDDDRLLNLHSRALKNGNEESQIAVAPIALSTHIMCGVDKLHAEATKGKGIKIAIMDDGYDYKQEVFGNFIGPGNKVIYGYDWVGDNYMTVDSATGVSGPPVEGKDPYSDCSFHGSHVFGIVGANPTKFGIVGTAPEASYELHRVVGCAGSVGSDVFMKAAIGIYERGVDIMTSTIGFYLSYPDSALSVVSSRINQNGTYFQFSAGNQGSQIYSAQTPAAGLDVTAVGAVFNTETPFYTWGGTYTTKGKTTPFRVGVSDSMNFPSAFKVWAASSQESDPINTGCLPFPTGLQLPDFNTTVVLINQPLGNACNIYDAERNLATAGVRYIIFYPFAKEGPVSGPTYTYGFAGINAITEISANEGASLFAAYQQDKSLTVSIETLSTHNANVTSLDNNISGGRMAGYSSWGPTADGRTYPTFSAPGGQILSIFPRKLGGFGIDSGTSMASPFTAGVAALLKSRHPHWHALKIRNVLATTGNPMPYNDNSSTVYNFLAPVFQQGGGLVDAYRAVHTSTIVDTPGLSFNDTTHSPFQPKTLSFRVKNIGAKAQTFKAYHIGAVSGHGIGSDPYSTAFKAELIQGFVPSYAGVAISPSLFTIAPGSEYTIRVTVTSLPAGLDPKRLPFYGGYISLNSTTDATQSVTVPYTGIATDLKASGIDLSESTLQSCTSTGSTYGPLPAHQPPVFNVTYQGPGKGFTGSTIPCTRYVIKAAPVVHTFDISLVKPSGEVFLTLYSGNNNYYLGDQYWTIDGTDGNYTFMPAGEYQFRVRALKIYGDTNNENDWVSHVGENGVITPSITLGMEGNWRVKRELQSPGDADSSNYGNQRSTAQRLPAWSRSSQRSAPIILVESSSRDGMRIPLSNTDVDQAIEEGRRLYVGNLPYEATVNDIESLFATFRSNGQRDFASIESSRRWNTLESPVALNIAASEGRRLYIGRLPRFKHQPEAHDEIRQLFKGYNIQTISKPISAHESTKDFPGNHNYIFVDLGSAEEAKIAAQKIDRFYKWGGNLKVSISKGISGKLAERRRLFVGGLPRFPDQETTDLNIRELFDGFDIFRLVVSRFQKARGRAASAS</sequence>
<evidence type="ECO:0000256" key="6">
    <source>
        <dbReference type="PROSITE-ProRule" id="PRU01240"/>
    </source>
</evidence>
<feature type="active site" description="Charge relay system" evidence="6">
    <location>
        <position position="183"/>
    </location>
</feature>
<feature type="chain" id="PRO_5047168871" evidence="8">
    <location>
        <begin position="22"/>
        <end position="1196"/>
    </location>
</feature>
<reference evidence="11 12" key="1">
    <citation type="journal article" date="2024" name="Commun. Biol.">
        <title>Comparative genomic analysis of thermophilic fungi reveals convergent evolutionary adaptations and gene losses.</title>
        <authorList>
            <person name="Steindorff A.S."/>
            <person name="Aguilar-Pontes M.V."/>
            <person name="Robinson A.J."/>
            <person name="Andreopoulos B."/>
            <person name="LaButti K."/>
            <person name="Kuo A."/>
            <person name="Mondo S."/>
            <person name="Riley R."/>
            <person name="Otillar R."/>
            <person name="Haridas S."/>
            <person name="Lipzen A."/>
            <person name="Grimwood J."/>
            <person name="Schmutz J."/>
            <person name="Clum A."/>
            <person name="Reid I.D."/>
            <person name="Moisan M.C."/>
            <person name="Butler G."/>
            <person name="Nguyen T.T.M."/>
            <person name="Dewar K."/>
            <person name="Conant G."/>
            <person name="Drula E."/>
            <person name="Henrissat B."/>
            <person name="Hansel C."/>
            <person name="Singer S."/>
            <person name="Hutchinson M.I."/>
            <person name="de Vries R.P."/>
            <person name="Natvig D.O."/>
            <person name="Powell A.J."/>
            <person name="Tsang A."/>
            <person name="Grigoriev I.V."/>
        </authorList>
    </citation>
    <scope>NUCLEOTIDE SEQUENCE [LARGE SCALE GENOMIC DNA]</scope>
    <source>
        <strain evidence="11 12">CBS 494.80</strain>
    </source>
</reference>
<feature type="signal peptide" evidence="8">
    <location>
        <begin position="1"/>
        <end position="21"/>
    </location>
</feature>
<gene>
    <name evidence="11" type="ORF">VTL71DRAFT_14838</name>
</gene>
<dbReference type="Gene3D" id="3.30.70.330">
    <property type="match status" value="1"/>
</dbReference>
<dbReference type="SUPFAM" id="SSF54928">
    <property type="entry name" value="RNA-binding domain, RBD"/>
    <property type="match status" value="2"/>
</dbReference>
<dbReference type="InterPro" id="IPR010435">
    <property type="entry name" value="C5a/SBT2-like_Fn3"/>
</dbReference>
<keyword evidence="2 6" id="KW-0645">Protease</keyword>
<comment type="caution">
    <text evidence="11">The sequence shown here is derived from an EMBL/GenBank/DDBJ whole genome shotgun (WGS) entry which is preliminary data.</text>
</comment>
<evidence type="ECO:0000256" key="3">
    <source>
        <dbReference type="ARBA" id="ARBA00022729"/>
    </source>
</evidence>
<evidence type="ECO:0000256" key="8">
    <source>
        <dbReference type="SAM" id="SignalP"/>
    </source>
</evidence>
<feature type="active site" description="Charge relay system" evidence="6">
    <location>
        <position position="570"/>
    </location>
</feature>
<dbReference type="InterPro" id="IPR015500">
    <property type="entry name" value="Peptidase_S8_subtilisin-rel"/>
</dbReference>
<dbReference type="InterPro" id="IPR000209">
    <property type="entry name" value="Peptidase_S8/S53_dom"/>
</dbReference>
<dbReference type="InterPro" id="IPR023828">
    <property type="entry name" value="Peptidase_S8_Ser-AS"/>
</dbReference>
<evidence type="ECO:0000256" key="2">
    <source>
        <dbReference type="ARBA" id="ARBA00022670"/>
    </source>
</evidence>
<dbReference type="SUPFAM" id="SSF52743">
    <property type="entry name" value="Subtilisin-like"/>
    <property type="match status" value="1"/>
</dbReference>
<dbReference type="PRINTS" id="PR00723">
    <property type="entry name" value="SUBTILISIN"/>
</dbReference>
<dbReference type="PANTHER" id="PTHR43806">
    <property type="entry name" value="PEPTIDASE S8"/>
    <property type="match status" value="1"/>
</dbReference>
<dbReference type="InterPro" id="IPR050131">
    <property type="entry name" value="Peptidase_S8_subtilisin-like"/>
</dbReference>
<evidence type="ECO:0000256" key="5">
    <source>
        <dbReference type="ARBA" id="ARBA00022825"/>
    </source>
</evidence>
<dbReference type="EMBL" id="JAZHXI010000008">
    <property type="protein sequence ID" value="KAL2068501.1"/>
    <property type="molecule type" value="Genomic_DNA"/>
</dbReference>
<dbReference type="Gene3D" id="3.40.50.200">
    <property type="entry name" value="Peptidase S8/S53 domain"/>
    <property type="match status" value="2"/>
</dbReference>
<dbReference type="Pfam" id="PF00082">
    <property type="entry name" value="Peptidase_S8"/>
    <property type="match status" value="1"/>
</dbReference>
<evidence type="ECO:0000256" key="7">
    <source>
        <dbReference type="SAM" id="MobiDB-lite"/>
    </source>
</evidence>
<dbReference type="PROSITE" id="PS51892">
    <property type="entry name" value="SUBTILASE"/>
    <property type="match status" value="1"/>
</dbReference>
<name>A0ABR4CEW2_9HELO</name>
<keyword evidence="12" id="KW-1185">Reference proteome</keyword>
<protein>
    <submittedName>
        <fullName evidence="11">Uncharacterized protein</fullName>
    </submittedName>
</protein>
<accession>A0ABR4CEW2</accession>